<keyword evidence="2" id="KW-1185">Reference proteome</keyword>
<dbReference type="RefSeq" id="WP_203713288.1">
    <property type="nucleotide sequence ID" value="NZ_BONE01000020.1"/>
</dbReference>
<gene>
    <name evidence="1" type="ORF">Asi02nite_29020</name>
</gene>
<comment type="caution">
    <text evidence="1">The sequence shown here is derived from an EMBL/GenBank/DDBJ whole genome shotgun (WGS) entry which is preliminary data.</text>
</comment>
<dbReference type="EMBL" id="BONE01000020">
    <property type="protein sequence ID" value="GIF73384.1"/>
    <property type="molecule type" value="Genomic_DNA"/>
</dbReference>
<name>A0ABQ4CQ17_9ACTN</name>
<protein>
    <submittedName>
        <fullName evidence="1">Uncharacterized protein</fullName>
    </submittedName>
</protein>
<dbReference type="Proteomes" id="UP000604117">
    <property type="component" value="Unassembled WGS sequence"/>
</dbReference>
<proteinExistence type="predicted"/>
<organism evidence="1 2">
    <name type="scientific">Asanoa siamensis</name>
    <dbReference type="NCBI Taxonomy" id="926357"/>
    <lineage>
        <taxon>Bacteria</taxon>
        <taxon>Bacillati</taxon>
        <taxon>Actinomycetota</taxon>
        <taxon>Actinomycetes</taxon>
        <taxon>Micromonosporales</taxon>
        <taxon>Micromonosporaceae</taxon>
        <taxon>Asanoa</taxon>
    </lineage>
</organism>
<sequence length="128" mass="13921">MTSLEITVEWSAGARRVAWGWRGVRVEKHFAAAPIAVAGWGDPVSVVVVEPFGAGGRLDNAVVFGVDGVERLRLVPPDVPVEPFRLLGFYAVYVSRGVLTAVFSTTVGDYWGVPDLRTGLVRVVGRWR</sequence>
<evidence type="ECO:0000313" key="2">
    <source>
        <dbReference type="Proteomes" id="UP000604117"/>
    </source>
</evidence>
<evidence type="ECO:0000313" key="1">
    <source>
        <dbReference type="EMBL" id="GIF73384.1"/>
    </source>
</evidence>
<reference evidence="1 2" key="1">
    <citation type="submission" date="2021-01" db="EMBL/GenBank/DDBJ databases">
        <title>Whole genome shotgun sequence of Asanoa siamensis NBRC 107932.</title>
        <authorList>
            <person name="Komaki H."/>
            <person name="Tamura T."/>
        </authorList>
    </citation>
    <scope>NUCLEOTIDE SEQUENCE [LARGE SCALE GENOMIC DNA]</scope>
    <source>
        <strain evidence="1 2">NBRC 107932</strain>
    </source>
</reference>
<accession>A0ABQ4CQ17</accession>